<evidence type="ECO:0000313" key="2">
    <source>
        <dbReference type="Proteomes" id="UP000217289"/>
    </source>
</evidence>
<dbReference type="EMBL" id="CP022163">
    <property type="protein sequence ID" value="ATB29369.1"/>
    <property type="molecule type" value="Genomic_DNA"/>
</dbReference>
<keyword evidence="2" id="KW-1185">Reference proteome</keyword>
<protein>
    <recommendedName>
        <fullName evidence="3">DUF3396 domain-containing protein</fullName>
    </recommendedName>
</protein>
<reference evidence="1 2" key="1">
    <citation type="submission" date="2017-06" db="EMBL/GenBank/DDBJ databases">
        <authorList>
            <person name="Kim H.J."/>
            <person name="Triplett B.A."/>
        </authorList>
    </citation>
    <scope>NUCLEOTIDE SEQUENCE [LARGE SCALE GENOMIC DNA]</scope>
    <source>
        <strain evidence="1 2">DSM 14713</strain>
    </source>
</reference>
<sequence length="304" mass="35305">MVNERYPHIRFQLERSGTWIHEGLRLDFYMRRLHTQMAQAVMRSLDIYVEAVRPGRLGLYADDEGDWWELDEEAWALTRRNLLERQWPRVLLADADHNPDWFAVEYLGSRRIDDPEWRGSDQEACVLSFWLSTEYLEEQGPARVRELALRLAEPLPWCSGNVGLALQGATILSEATKEVYERCMRYPGLDIPSVRDYSRNIGTRIRGPSWLTFVGPQVLSELGGVEALRARLQSPGTTVEALEGGRAVVTLGEWPEAGDYEKGLLLPAYRELARVLEPWLYEGHQLQHDFPPDELRRWERRFLE</sequence>
<dbReference type="Proteomes" id="UP000217289">
    <property type="component" value="Chromosome"/>
</dbReference>
<evidence type="ECO:0000313" key="1">
    <source>
        <dbReference type="EMBL" id="ATB29369.1"/>
    </source>
</evidence>
<dbReference type="KEGG" id="mbd:MEBOL_002818"/>
<accession>A0A250IBZ8</accession>
<dbReference type="AlphaFoldDB" id="A0A250IBZ8"/>
<gene>
    <name evidence="1" type="ORF">MEBOL_002818</name>
</gene>
<name>A0A250IBZ8_9BACT</name>
<dbReference type="Pfam" id="PF11876">
    <property type="entry name" value="TsiV"/>
    <property type="match status" value="1"/>
</dbReference>
<proteinExistence type="predicted"/>
<organism evidence="1 2">
    <name type="scientific">Melittangium boletus DSM 14713</name>
    <dbReference type="NCBI Taxonomy" id="1294270"/>
    <lineage>
        <taxon>Bacteria</taxon>
        <taxon>Pseudomonadati</taxon>
        <taxon>Myxococcota</taxon>
        <taxon>Myxococcia</taxon>
        <taxon>Myxococcales</taxon>
        <taxon>Cystobacterineae</taxon>
        <taxon>Archangiaceae</taxon>
        <taxon>Melittangium</taxon>
    </lineage>
</organism>
<dbReference type="InterPro" id="IPR021815">
    <property type="entry name" value="TsiV"/>
</dbReference>
<evidence type="ECO:0008006" key="3">
    <source>
        <dbReference type="Google" id="ProtNLM"/>
    </source>
</evidence>